<keyword evidence="3 6" id="KW-0812">Transmembrane</keyword>
<dbReference type="GO" id="GO:0005794">
    <property type="term" value="C:Golgi apparatus"/>
    <property type="evidence" value="ECO:0007669"/>
    <property type="project" value="TreeGrafter"/>
</dbReference>
<evidence type="ECO:0000259" key="7">
    <source>
        <dbReference type="Pfam" id="PF14420"/>
    </source>
</evidence>
<keyword evidence="9" id="KW-1185">Reference proteome</keyword>
<gene>
    <name evidence="8" type="primary">ivn1</name>
    <name evidence="8" type="ORF">CGGC5_v005730</name>
</gene>
<accession>A0A7J6JA99</accession>
<reference evidence="8 9" key="2">
    <citation type="submission" date="2020-04" db="EMBL/GenBank/DDBJ databases">
        <title>Genome sequencing and assembly of multiple isolates from the Colletotrichum gloeosporioides species complex.</title>
        <authorList>
            <person name="Gan P."/>
            <person name="Shirasu K."/>
        </authorList>
    </citation>
    <scope>NUCLEOTIDE SEQUENCE [LARGE SCALE GENOMIC DNA]</scope>
    <source>
        <strain evidence="8 9">Nara gc5</strain>
    </source>
</reference>
<comment type="similarity">
    <text evidence="2">Belongs to the CDC50/LEM3 family.</text>
</comment>
<dbReference type="InterPro" id="IPR025676">
    <property type="entry name" value="Clr5_dom"/>
</dbReference>
<evidence type="ECO:0000256" key="2">
    <source>
        <dbReference type="ARBA" id="ARBA00009457"/>
    </source>
</evidence>
<keyword evidence="5 6" id="KW-0472">Membrane</keyword>
<dbReference type="GO" id="GO:0005783">
    <property type="term" value="C:endoplasmic reticulum"/>
    <property type="evidence" value="ECO:0007669"/>
    <property type="project" value="TreeGrafter"/>
</dbReference>
<dbReference type="RefSeq" id="XP_066009030.1">
    <property type="nucleotide sequence ID" value="XM_066151503.1"/>
</dbReference>
<dbReference type="PANTHER" id="PTHR10926:SF0">
    <property type="entry name" value="CDC50, ISOFORM A"/>
    <property type="match status" value="1"/>
</dbReference>
<evidence type="ECO:0000313" key="8">
    <source>
        <dbReference type="EMBL" id="KAF4486394.1"/>
    </source>
</evidence>
<evidence type="ECO:0000256" key="6">
    <source>
        <dbReference type="SAM" id="Phobius"/>
    </source>
</evidence>
<dbReference type="EMBL" id="ANPB02000003">
    <property type="protein sequence ID" value="KAF4486394.1"/>
    <property type="molecule type" value="Genomic_DNA"/>
</dbReference>
<name>A0A7J6JA99_COLFN</name>
<protein>
    <submittedName>
        <fullName evidence="8">Invasion protein 1</fullName>
    </submittedName>
</protein>
<feature type="transmembrane region" description="Helical" evidence="6">
    <location>
        <begin position="6"/>
        <end position="28"/>
    </location>
</feature>
<organism evidence="8 9">
    <name type="scientific">Colletotrichum fructicola (strain Nara gc5)</name>
    <name type="common">Anthracnose fungus</name>
    <name type="synonym">Colletotrichum gloeosporioides (strain Nara gc5)</name>
    <dbReference type="NCBI Taxonomy" id="1213859"/>
    <lineage>
        <taxon>Eukaryota</taxon>
        <taxon>Fungi</taxon>
        <taxon>Dikarya</taxon>
        <taxon>Ascomycota</taxon>
        <taxon>Pezizomycotina</taxon>
        <taxon>Sordariomycetes</taxon>
        <taxon>Hypocreomycetidae</taxon>
        <taxon>Glomerellales</taxon>
        <taxon>Glomerellaceae</taxon>
        <taxon>Colletotrichum</taxon>
        <taxon>Colletotrichum gloeosporioides species complex</taxon>
    </lineage>
</organism>
<dbReference type="Pfam" id="PF03381">
    <property type="entry name" value="CDC50"/>
    <property type="match status" value="1"/>
</dbReference>
<evidence type="ECO:0000256" key="5">
    <source>
        <dbReference type="ARBA" id="ARBA00023136"/>
    </source>
</evidence>
<feature type="domain" description="Clr5" evidence="7">
    <location>
        <begin position="427"/>
        <end position="479"/>
    </location>
</feature>
<dbReference type="GO" id="GO:0005886">
    <property type="term" value="C:plasma membrane"/>
    <property type="evidence" value="ECO:0007669"/>
    <property type="project" value="TreeGrafter"/>
</dbReference>
<evidence type="ECO:0000256" key="1">
    <source>
        <dbReference type="ARBA" id="ARBA00004141"/>
    </source>
</evidence>
<reference evidence="8 9" key="1">
    <citation type="submission" date="2012-08" db="EMBL/GenBank/DDBJ databases">
        <authorList>
            <person name="Gan P.H.P."/>
            <person name="Ikeda K."/>
            <person name="Irieda H."/>
            <person name="Narusaka M."/>
            <person name="O'Connell R.J."/>
            <person name="Narusaka Y."/>
            <person name="Takano Y."/>
            <person name="Kubo Y."/>
            <person name="Shirasu K."/>
        </authorList>
    </citation>
    <scope>NUCLEOTIDE SEQUENCE [LARGE SCALE GENOMIC DNA]</scope>
    <source>
        <strain evidence="8 9">Nara gc5</strain>
    </source>
</reference>
<dbReference type="InterPro" id="IPR005045">
    <property type="entry name" value="CDC50/LEM3_fam"/>
</dbReference>
<dbReference type="GeneID" id="43608446"/>
<sequence length="903" mass="103415">MYPLISVSTASIIPMSIYLAFRTTASFLRNTSAHLRWRVFDLGKKLRQRMKAWEPILTPKTSIRIFLFIGIIFLAIGVFWLVLNDQVREIRLDYTKCHEIESYDELEVMPPDNVEKKFKASSAGQLVDQWKRSNQSLTFDGVTKNYTLCTIEFFLPEELQPPVLYYYRLTNFHQNHREYINSRDKRQLMGDSVSINTIKFSDCGPLKTHHTDDGLEDIIYPCGMIANSYFNDTFHDPVRLPSSSGSNQTHAYNMSRTGIAKDIDRAIYRPSSYQIPAEAGANGTIIVPPPGWVERFPNGYHAGNMFNPAEDESFMVWMRTSAGNRFAKLAMRNNDDAMERGMYRIEVISHFPIHKNHGTKSVIISTNSAVGRRNEFVGRAYTALGAFSANNVFNFGQSYRIAMDIVHHDVEQAPPPVAKGRIYATTEELWTCHQGVITRLYKDENRPLKEVKQIMETEYFFHATERMYKTRIKRWGLDKKFKEAEILAMLKLKRDRDAVGKDTRFAIRNQDVDWGRVVHYLKRRPDLQDTLRLSAAAGSDKSVVQWDHVIQYLSERPDLREDLETVARLDVVCRTPSPVPEPLDPAPGLRFADEILRILGGFFDGVFQDSVWSVVDGALCTRGRRPSRKRLNKWCGVMGGVYELLGRGETEAATAILKNEYNFIKWIVQNSDPELTYFLCYNVLQQPPQVSDVLVPYACGMYATVLGERHPLTLIWRRIIAAGVADRVGILSAMVRYTSLYLETRLDVLNVTMNWIHGLQGQLLEALGETGGNDFQRIVSMYTRAAREYADVGRLKDECKCLFALVGLHSTAKRYDLAMQTLGRAHGVVEEVRRSHPAAEQLMQMWTYGEMGQLSYSVMSAGRYKKKKNYVREHAYAMERYGEHSKEALSHMLEVFSALPCRL</sequence>
<dbReference type="Pfam" id="PF14420">
    <property type="entry name" value="Clr5"/>
    <property type="match status" value="1"/>
</dbReference>
<evidence type="ECO:0000256" key="3">
    <source>
        <dbReference type="ARBA" id="ARBA00022692"/>
    </source>
</evidence>
<dbReference type="OrthoDB" id="340608at2759"/>
<comment type="caution">
    <text evidence="8">The sequence shown here is derived from an EMBL/GenBank/DDBJ whole genome shotgun (WGS) entry which is preliminary data.</text>
</comment>
<proteinExistence type="inferred from homology"/>
<keyword evidence="4 6" id="KW-1133">Transmembrane helix</keyword>
<dbReference type="Proteomes" id="UP000011096">
    <property type="component" value="Unassembled WGS sequence"/>
</dbReference>
<evidence type="ECO:0000256" key="4">
    <source>
        <dbReference type="ARBA" id="ARBA00022989"/>
    </source>
</evidence>
<dbReference type="InParanoid" id="A0A7J6JA99"/>
<dbReference type="AlphaFoldDB" id="A0A7J6JA99"/>
<comment type="subcellular location">
    <subcellularLocation>
        <location evidence="1">Membrane</location>
        <topology evidence="1">Multi-pass membrane protein</topology>
    </subcellularLocation>
</comment>
<evidence type="ECO:0000313" key="9">
    <source>
        <dbReference type="Proteomes" id="UP000011096"/>
    </source>
</evidence>
<dbReference type="PANTHER" id="PTHR10926">
    <property type="entry name" value="CELL CYCLE CONTROL PROTEIN 50"/>
    <property type="match status" value="1"/>
</dbReference>
<feature type="transmembrane region" description="Helical" evidence="6">
    <location>
        <begin position="65"/>
        <end position="83"/>
    </location>
</feature>